<gene>
    <name evidence="1" type="ORF">HMPREF0663_10240</name>
</gene>
<dbReference type="AlphaFoldDB" id="E7RM90"/>
<evidence type="ECO:0000313" key="1">
    <source>
        <dbReference type="EMBL" id="EFZ37871.1"/>
    </source>
</evidence>
<accession>E7RM90</accession>
<comment type="caution">
    <text evidence="1">The sequence shown here is derived from an EMBL/GenBank/DDBJ whole genome shotgun (WGS) entry which is preliminary data.</text>
</comment>
<keyword evidence="2" id="KW-1185">Reference proteome</keyword>
<dbReference type="HOGENOM" id="CLU_3171703_0_0_10"/>
<dbReference type="Proteomes" id="UP000005580">
    <property type="component" value="Unassembled WGS sequence"/>
</dbReference>
<sequence length="47" mass="5255">MPFLTPNTRFSAAIYTVLPAQADMHMHKDRAFAKISGNVFTPYRAAV</sequence>
<reference evidence="1" key="1">
    <citation type="submission" date="2011-01" db="EMBL/GenBank/DDBJ databases">
        <authorList>
            <person name="Muzny D."/>
            <person name="Qin X."/>
            <person name="Buhay C."/>
            <person name="Dugan-Rocha S."/>
            <person name="Ding Y."/>
            <person name="Chen G."/>
            <person name="Hawes A."/>
            <person name="Holder M."/>
            <person name="Jhangiani S."/>
            <person name="Johnson A."/>
            <person name="Khan Z."/>
            <person name="Li Z."/>
            <person name="Liu W."/>
            <person name="Liu X."/>
            <person name="Perez L."/>
            <person name="Shen H."/>
            <person name="Wang Q."/>
            <person name="Watt J."/>
            <person name="Xi L."/>
            <person name="Xin Y."/>
            <person name="Zhou J."/>
            <person name="Deng J."/>
            <person name="Jiang H."/>
            <person name="Liu Y."/>
            <person name="Qu J."/>
            <person name="Song X.-Z."/>
            <person name="Zhang L."/>
            <person name="Villasana D."/>
            <person name="Johnson A."/>
            <person name="Liu J."/>
            <person name="Liyanage D."/>
            <person name="Lorensuhewa L."/>
            <person name="Robinson T."/>
            <person name="Song A."/>
            <person name="Song B.-B."/>
            <person name="Dinh H."/>
            <person name="Thornton R."/>
            <person name="Coyle M."/>
            <person name="Francisco L."/>
            <person name="Jackson L."/>
            <person name="Javaid M."/>
            <person name="Korchina V."/>
            <person name="Kovar C."/>
            <person name="Mata R."/>
            <person name="Mathew T."/>
            <person name="Ngo R."/>
            <person name="Nguyen L."/>
            <person name="Nguyen N."/>
            <person name="Okwuonu G."/>
            <person name="Ongeri F."/>
            <person name="Pham C."/>
            <person name="Simmons D."/>
            <person name="Wilczek-Boney K."/>
            <person name="Hale W."/>
            <person name="Jakkamsetti A."/>
            <person name="Pham P."/>
            <person name="Ruth R."/>
            <person name="San Lucas F."/>
            <person name="Warren J."/>
            <person name="Zhang J."/>
            <person name="Zhao Z."/>
            <person name="Zhou C."/>
            <person name="Zhu D."/>
            <person name="Lee S."/>
            <person name="Bess C."/>
            <person name="Blankenburg K."/>
            <person name="Forbes L."/>
            <person name="Fu Q."/>
            <person name="Gubbala S."/>
            <person name="Hirani K."/>
            <person name="Jayaseelan J.C."/>
            <person name="Lara F."/>
            <person name="Munidasa M."/>
            <person name="Palculict T."/>
            <person name="Patil S."/>
            <person name="Pu L.-L."/>
            <person name="Saada N."/>
            <person name="Tang L."/>
            <person name="Weissenberger G."/>
            <person name="Zhu Y."/>
            <person name="Hemphill L."/>
            <person name="Shang Y."/>
            <person name="Youmans B."/>
            <person name="Ayvaz T."/>
            <person name="Ross M."/>
            <person name="Santibanez J."/>
            <person name="Aqrawi P."/>
            <person name="Gross S."/>
            <person name="Joshi V."/>
            <person name="Fowler G."/>
            <person name="Nazareth L."/>
            <person name="Reid J."/>
            <person name="Worley K."/>
            <person name="Petrosino J."/>
            <person name="Highlander S."/>
            <person name="Gibbs R."/>
        </authorList>
    </citation>
    <scope>NUCLEOTIDE SEQUENCE [LARGE SCALE GENOMIC DNA]</scope>
    <source>
        <strain evidence="1">ATCC 33269</strain>
    </source>
</reference>
<proteinExistence type="predicted"/>
<protein>
    <submittedName>
        <fullName evidence="1">Uncharacterized protein</fullName>
    </submittedName>
</protein>
<name>E7RM90_9BACT</name>
<organism evidence="1 2">
    <name type="scientific">Hoylesella oralis ATCC 33269</name>
    <dbReference type="NCBI Taxonomy" id="873533"/>
    <lineage>
        <taxon>Bacteria</taxon>
        <taxon>Pseudomonadati</taxon>
        <taxon>Bacteroidota</taxon>
        <taxon>Bacteroidia</taxon>
        <taxon>Bacteroidales</taxon>
        <taxon>Prevotellaceae</taxon>
        <taxon>Hoylesella</taxon>
    </lineage>
</organism>
<evidence type="ECO:0000313" key="2">
    <source>
        <dbReference type="Proteomes" id="UP000005580"/>
    </source>
</evidence>
<dbReference type="EMBL" id="AEPE02000002">
    <property type="protein sequence ID" value="EFZ37871.1"/>
    <property type="molecule type" value="Genomic_DNA"/>
</dbReference>